<dbReference type="OrthoDB" id="10046613at2759"/>
<evidence type="ECO:0000256" key="2">
    <source>
        <dbReference type="ARBA" id="ARBA00008960"/>
    </source>
</evidence>
<feature type="chain" id="PRO_5035930365" evidence="6">
    <location>
        <begin position="24"/>
        <end position="187"/>
    </location>
</feature>
<feature type="signal peptide" evidence="6">
    <location>
        <begin position="1"/>
        <end position="23"/>
    </location>
</feature>
<reference evidence="7" key="2">
    <citation type="submission" date="2022-06" db="UniProtKB">
        <authorList>
            <consortium name="EnsemblMetazoa"/>
        </authorList>
    </citation>
    <scope>IDENTIFICATION</scope>
    <source>
        <strain evidence="7">PS312</strain>
    </source>
</reference>
<dbReference type="Pfam" id="PF17065">
    <property type="entry name" value="UPF0669"/>
    <property type="match status" value="1"/>
</dbReference>
<dbReference type="PANTHER" id="PTHR31703:SF2">
    <property type="entry name" value="UPF0669 PROTEIN C6ORF120"/>
    <property type="match status" value="1"/>
</dbReference>
<dbReference type="AlphaFoldDB" id="A0A8R1Z7A4"/>
<evidence type="ECO:0000256" key="4">
    <source>
        <dbReference type="ARBA" id="ARBA00022729"/>
    </source>
</evidence>
<evidence type="ECO:0000313" key="8">
    <source>
        <dbReference type="Proteomes" id="UP000005239"/>
    </source>
</evidence>
<organism evidence="7 8">
    <name type="scientific">Pristionchus pacificus</name>
    <name type="common">Parasitic nematode worm</name>
    <dbReference type="NCBI Taxonomy" id="54126"/>
    <lineage>
        <taxon>Eukaryota</taxon>
        <taxon>Metazoa</taxon>
        <taxon>Ecdysozoa</taxon>
        <taxon>Nematoda</taxon>
        <taxon>Chromadorea</taxon>
        <taxon>Rhabditida</taxon>
        <taxon>Rhabditina</taxon>
        <taxon>Diplogasteromorpha</taxon>
        <taxon>Diplogasteroidea</taxon>
        <taxon>Neodiplogasteridae</taxon>
        <taxon>Pristionchus</taxon>
    </lineage>
</organism>
<evidence type="ECO:0000256" key="3">
    <source>
        <dbReference type="ARBA" id="ARBA00022525"/>
    </source>
</evidence>
<comment type="similarity">
    <text evidence="2">Belongs to the UPF0669 family.</text>
</comment>
<evidence type="ECO:0000256" key="6">
    <source>
        <dbReference type="SAM" id="SignalP"/>
    </source>
</evidence>
<reference evidence="8" key="1">
    <citation type="journal article" date="2008" name="Nat. Genet.">
        <title>The Pristionchus pacificus genome provides a unique perspective on nematode lifestyle and parasitism.</title>
        <authorList>
            <person name="Dieterich C."/>
            <person name="Clifton S.W."/>
            <person name="Schuster L.N."/>
            <person name="Chinwalla A."/>
            <person name="Delehaunty K."/>
            <person name="Dinkelacker I."/>
            <person name="Fulton L."/>
            <person name="Fulton R."/>
            <person name="Godfrey J."/>
            <person name="Minx P."/>
            <person name="Mitreva M."/>
            <person name="Roeseler W."/>
            <person name="Tian H."/>
            <person name="Witte H."/>
            <person name="Yang S.P."/>
            <person name="Wilson R.K."/>
            <person name="Sommer R.J."/>
        </authorList>
    </citation>
    <scope>NUCLEOTIDE SEQUENCE [LARGE SCALE GENOMIC DNA]</scope>
    <source>
        <strain evidence="8">PS312</strain>
    </source>
</reference>
<keyword evidence="5" id="KW-0325">Glycoprotein</keyword>
<dbReference type="PANTHER" id="PTHR31703">
    <property type="entry name" value="UPF0669 PROTEIN C6ORF120"/>
    <property type="match status" value="1"/>
</dbReference>
<dbReference type="EnsemblMetazoa" id="PPA46677.1">
    <property type="protein sequence ID" value="PPA46677.1"/>
    <property type="gene ID" value="WBGene00304456"/>
</dbReference>
<evidence type="ECO:0000313" key="7">
    <source>
        <dbReference type="EnsemblMetazoa" id="PPA46677.1"/>
    </source>
</evidence>
<keyword evidence="8" id="KW-1185">Reference proteome</keyword>
<accession>A0A8R1Z7A4</accession>
<keyword evidence="3" id="KW-0964">Secreted</keyword>
<dbReference type="InterPro" id="IPR031420">
    <property type="entry name" value="UPF0669"/>
</dbReference>
<gene>
    <name evidence="7" type="primary">WBGene00304456</name>
</gene>
<dbReference type="Proteomes" id="UP000005239">
    <property type="component" value="Unassembled WGS sequence"/>
</dbReference>
<evidence type="ECO:0000256" key="5">
    <source>
        <dbReference type="ARBA" id="ARBA00023180"/>
    </source>
</evidence>
<name>A0A8R1Z7A4_PRIPA</name>
<comment type="subcellular location">
    <subcellularLocation>
        <location evidence="1">Secreted</location>
    </subcellularLocation>
</comment>
<keyword evidence="4 6" id="KW-0732">Signal</keyword>
<evidence type="ECO:0000256" key="1">
    <source>
        <dbReference type="ARBA" id="ARBA00004613"/>
    </source>
</evidence>
<proteinExistence type="inferred from homology"/>
<sequence>MGEWMRVVYFPLIFVLFLPIVSTAVYKLVHDEIESIGGGNFSRHEIITNTSFRVIAIPMKGDIDLYLSYSNKNVSFDLANHNASSSTCGMDYLDVPSASSFHPRPTFLGIYGHPFHEVSKYRLIVVKRMVEEHEKEGLEYDWEDSPIELIEMIDEGRSERSGSFLSDFFSDHLWNILEIMFTILLEF</sequence>
<dbReference type="GO" id="GO:0005576">
    <property type="term" value="C:extracellular region"/>
    <property type="evidence" value="ECO:0007669"/>
    <property type="project" value="UniProtKB-SubCell"/>
</dbReference>
<protein>
    <submittedName>
        <fullName evidence="7">Uncharacterized protein</fullName>
    </submittedName>
</protein>